<dbReference type="EMBL" id="JAWDJW010001791">
    <property type="protein sequence ID" value="KAK3078562.1"/>
    <property type="molecule type" value="Genomic_DNA"/>
</dbReference>
<accession>A0ACC3DPX2</accession>
<sequence>MNLLDLPTELVTLILESLGGASLRSNANLLTISKAWYQIAQPVYLSGRNFKDIRVSEKGLKALPLSDPKQVDLIKLNCRTLRIWLVGHDWDLVGYTWEHCNDDLAKTASTFKNDPPSWYNVNDEESWRARLSPWRNSINDRLSSLCSLASGCEHLEVFEFHAAREAEKSTGPKWRYVFDGVVSELITSLSHCTSNLNILTLDTWGSPVNGNNGECFCAALAAILPRVQHAKIRMQNVCPQLFRLPDAKAAQSTLQTMVLKMHEPADYDDGGEATFHVQCCPSAVGKHHVPELFHDMMIDAGRLLVKRLKCDEATPLKHLRISFSDPTYNYPNLIAVDCVSGTRWSDPQETFAYEDEGLPDWWELNDCLVEGEYWRTDGTMAEQR</sequence>
<organism evidence="1 2">
    <name type="scientific">Coniosporium uncinatum</name>
    <dbReference type="NCBI Taxonomy" id="93489"/>
    <lineage>
        <taxon>Eukaryota</taxon>
        <taxon>Fungi</taxon>
        <taxon>Dikarya</taxon>
        <taxon>Ascomycota</taxon>
        <taxon>Pezizomycotina</taxon>
        <taxon>Dothideomycetes</taxon>
        <taxon>Dothideomycetes incertae sedis</taxon>
        <taxon>Coniosporium</taxon>
    </lineage>
</organism>
<proteinExistence type="predicted"/>
<gene>
    <name evidence="1" type="ORF">LTS18_007193</name>
</gene>
<comment type="caution">
    <text evidence="1">The sequence shown here is derived from an EMBL/GenBank/DDBJ whole genome shotgun (WGS) entry which is preliminary data.</text>
</comment>
<reference evidence="1" key="1">
    <citation type="submission" date="2024-09" db="EMBL/GenBank/DDBJ databases">
        <title>Black Yeasts Isolated from many extreme environments.</title>
        <authorList>
            <person name="Coleine C."/>
            <person name="Stajich J.E."/>
            <person name="Selbmann L."/>
        </authorList>
    </citation>
    <scope>NUCLEOTIDE SEQUENCE</scope>
    <source>
        <strain evidence="1">CCFEE 5737</strain>
    </source>
</reference>
<protein>
    <submittedName>
        <fullName evidence="1">Uncharacterized protein</fullName>
    </submittedName>
</protein>
<name>A0ACC3DPX2_9PEZI</name>
<keyword evidence="2" id="KW-1185">Reference proteome</keyword>
<dbReference type="Proteomes" id="UP001186974">
    <property type="component" value="Unassembled WGS sequence"/>
</dbReference>
<evidence type="ECO:0000313" key="1">
    <source>
        <dbReference type="EMBL" id="KAK3078562.1"/>
    </source>
</evidence>
<evidence type="ECO:0000313" key="2">
    <source>
        <dbReference type="Proteomes" id="UP001186974"/>
    </source>
</evidence>